<dbReference type="CDD" id="cd08249">
    <property type="entry name" value="enoyl_reductase_like"/>
    <property type="match status" value="1"/>
</dbReference>
<comment type="caution">
    <text evidence="4">The sequence shown here is derived from an EMBL/GenBank/DDBJ whole genome shotgun (WGS) entry which is preliminary data.</text>
</comment>
<name>A0AAE0HAJ4_9PEZI</name>
<protein>
    <submittedName>
        <fullName evidence="4">Alcohol dehydrogenase-like protein</fullName>
    </submittedName>
</protein>
<evidence type="ECO:0000313" key="5">
    <source>
        <dbReference type="Proteomes" id="UP001278766"/>
    </source>
</evidence>
<dbReference type="Gene3D" id="3.40.50.720">
    <property type="entry name" value="NAD(P)-binding Rossmann-like Domain"/>
    <property type="match status" value="1"/>
</dbReference>
<evidence type="ECO:0000259" key="3">
    <source>
        <dbReference type="SMART" id="SM00829"/>
    </source>
</evidence>
<reference evidence="4" key="2">
    <citation type="submission" date="2023-06" db="EMBL/GenBank/DDBJ databases">
        <authorList>
            <consortium name="Lawrence Berkeley National Laboratory"/>
            <person name="Haridas S."/>
            <person name="Hensen N."/>
            <person name="Bonometti L."/>
            <person name="Westerberg I."/>
            <person name="Brannstrom I.O."/>
            <person name="Guillou S."/>
            <person name="Cros-Aarteil S."/>
            <person name="Calhoun S."/>
            <person name="Kuo A."/>
            <person name="Mondo S."/>
            <person name="Pangilinan J."/>
            <person name="Riley R."/>
            <person name="Labutti K."/>
            <person name="Andreopoulos B."/>
            <person name="Lipzen A."/>
            <person name="Chen C."/>
            <person name="Yanf M."/>
            <person name="Daum C."/>
            <person name="Ng V."/>
            <person name="Clum A."/>
            <person name="Steindorff A."/>
            <person name="Ohm R."/>
            <person name="Martin F."/>
            <person name="Silar P."/>
            <person name="Natvig D."/>
            <person name="Lalanne C."/>
            <person name="Gautier V."/>
            <person name="Ament-Velasquez S.L."/>
            <person name="Kruys A."/>
            <person name="Hutchinson M.I."/>
            <person name="Powell A.J."/>
            <person name="Barry K."/>
            <person name="Miller A.N."/>
            <person name="Grigoriev I.V."/>
            <person name="Debuchy R."/>
            <person name="Gladieux P."/>
            <person name="Thoren M.H."/>
            <person name="Johannesson H."/>
        </authorList>
    </citation>
    <scope>NUCLEOTIDE SEQUENCE</scope>
    <source>
        <strain evidence="4">CBS 168.71</strain>
    </source>
</reference>
<dbReference type="InterPro" id="IPR036291">
    <property type="entry name" value="NAD(P)-bd_dom_sf"/>
</dbReference>
<keyword evidence="2" id="KW-0560">Oxidoreductase</keyword>
<proteinExistence type="inferred from homology"/>
<comment type="similarity">
    <text evidence="1">Belongs to the zinc-containing alcohol dehydrogenase family.</text>
</comment>
<dbReference type="InterPro" id="IPR013154">
    <property type="entry name" value="ADH-like_N"/>
</dbReference>
<dbReference type="InterPro" id="IPR020843">
    <property type="entry name" value="ER"/>
</dbReference>
<dbReference type="SUPFAM" id="SSF51735">
    <property type="entry name" value="NAD(P)-binding Rossmann-fold domains"/>
    <property type="match status" value="1"/>
</dbReference>
<dbReference type="RefSeq" id="XP_062656328.1">
    <property type="nucleotide sequence ID" value="XM_062799270.1"/>
</dbReference>
<dbReference type="InterPro" id="IPR047122">
    <property type="entry name" value="Trans-enoyl_RdTase-like"/>
</dbReference>
<dbReference type="GeneID" id="87836218"/>
<reference evidence="4" key="1">
    <citation type="journal article" date="2023" name="Mol. Phylogenet. Evol.">
        <title>Genome-scale phylogeny and comparative genomics of the fungal order Sordariales.</title>
        <authorList>
            <person name="Hensen N."/>
            <person name="Bonometti L."/>
            <person name="Westerberg I."/>
            <person name="Brannstrom I.O."/>
            <person name="Guillou S."/>
            <person name="Cros-Aarteil S."/>
            <person name="Calhoun S."/>
            <person name="Haridas S."/>
            <person name="Kuo A."/>
            <person name="Mondo S."/>
            <person name="Pangilinan J."/>
            <person name="Riley R."/>
            <person name="LaButti K."/>
            <person name="Andreopoulos B."/>
            <person name="Lipzen A."/>
            <person name="Chen C."/>
            <person name="Yan M."/>
            <person name="Daum C."/>
            <person name="Ng V."/>
            <person name="Clum A."/>
            <person name="Steindorff A."/>
            <person name="Ohm R.A."/>
            <person name="Martin F."/>
            <person name="Silar P."/>
            <person name="Natvig D.O."/>
            <person name="Lalanne C."/>
            <person name="Gautier V."/>
            <person name="Ament-Velasquez S.L."/>
            <person name="Kruys A."/>
            <person name="Hutchinson M.I."/>
            <person name="Powell A.J."/>
            <person name="Barry K."/>
            <person name="Miller A.N."/>
            <person name="Grigoriev I.V."/>
            <person name="Debuchy R."/>
            <person name="Gladieux P."/>
            <person name="Hiltunen Thoren M."/>
            <person name="Johannesson H."/>
        </authorList>
    </citation>
    <scope>NUCLEOTIDE SEQUENCE</scope>
    <source>
        <strain evidence="4">CBS 168.71</strain>
    </source>
</reference>
<dbReference type="SUPFAM" id="SSF50129">
    <property type="entry name" value="GroES-like"/>
    <property type="match status" value="1"/>
</dbReference>
<sequence length="355" mass="37936">MKEALVSKGTQVQIVDSPIPTPNEDQVLIKVIASGSNPKDWKYPDIFDNNINQGDDIAGIVEKVGANVFEFKPGDRVAAFHEMRTAAGSFAEYAIAWQHTTFHIPASTTFEEAATIPLAAMTAAVALYLSLGLPQPWSPTAQKPTPTTPTPLIIYGAATAVGVYAIQLAQRSNIHPLLCVAGRACDYVSSLLDSSRGDAVIDYREGDEAVVAGLVGALQKQGLQAAHVLDAVSEGSSVANLVEVLKKAGRKGKDGKVLEGVKVTGLLGRKEGWPEGAEQRATLVADVHGEAKDFGYVYFRYFARGLQEGWFKGQRTEVVPGGLGGIQDGLRKLKEGKASGLKYVFRIGETEGVER</sequence>
<accession>A0AAE0HAJ4</accession>
<dbReference type="Pfam" id="PF08240">
    <property type="entry name" value="ADH_N"/>
    <property type="match status" value="1"/>
</dbReference>
<dbReference type="SMART" id="SM00829">
    <property type="entry name" value="PKS_ER"/>
    <property type="match status" value="1"/>
</dbReference>
<dbReference type="Gene3D" id="3.90.180.10">
    <property type="entry name" value="Medium-chain alcohol dehydrogenases, catalytic domain"/>
    <property type="match status" value="1"/>
</dbReference>
<gene>
    <name evidence="4" type="ORF">B0H64DRAFT_201798</name>
</gene>
<dbReference type="AlphaFoldDB" id="A0AAE0HAJ4"/>
<evidence type="ECO:0000256" key="2">
    <source>
        <dbReference type="ARBA" id="ARBA00023002"/>
    </source>
</evidence>
<dbReference type="GO" id="GO:0016651">
    <property type="term" value="F:oxidoreductase activity, acting on NAD(P)H"/>
    <property type="evidence" value="ECO:0007669"/>
    <property type="project" value="InterPro"/>
</dbReference>
<organism evidence="4 5">
    <name type="scientific">Chaetomium fimeti</name>
    <dbReference type="NCBI Taxonomy" id="1854472"/>
    <lineage>
        <taxon>Eukaryota</taxon>
        <taxon>Fungi</taxon>
        <taxon>Dikarya</taxon>
        <taxon>Ascomycota</taxon>
        <taxon>Pezizomycotina</taxon>
        <taxon>Sordariomycetes</taxon>
        <taxon>Sordariomycetidae</taxon>
        <taxon>Sordariales</taxon>
        <taxon>Chaetomiaceae</taxon>
        <taxon>Chaetomium</taxon>
    </lineage>
</organism>
<keyword evidence="5" id="KW-1185">Reference proteome</keyword>
<feature type="domain" description="Enoyl reductase (ER)" evidence="3">
    <location>
        <begin position="9"/>
        <end position="345"/>
    </location>
</feature>
<evidence type="ECO:0000313" key="4">
    <source>
        <dbReference type="EMBL" id="KAK3292814.1"/>
    </source>
</evidence>
<evidence type="ECO:0000256" key="1">
    <source>
        <dbReference type="ARBA" id="ARBA00008072"/>
    </source>
</evidence>
<dbReference type="PANTHER" id="PTHR45348">
    <property type="entry name" value="HYPOTHETICAL OXIDOREDUCTASE (EUROFUNG)"/>
    <property type="match status" value="1"/>
</dbReference>
<dbReference type="Proteomes" id="UP001278766">
    <property type="component" value="Unassembled WGS sequence"/>
</dbReference>
<dbReference type="InterPro" id="IPR011032">
    <property type="entry name" value="GroES-like_sf"/>
</dbReference>
<dbReference type="PANTHER" id="PTHR45348:SF5">
    <property type="entry name" value="OXIDOREDUCTASE, PUTATIVE (AFU_ORTHOLOGUE AFUA_8G01420)-RELATED"/>
    <property type="match status" value="1"/>
</dbReference>
<dbReference type="EMBL" id="JAUEPN010000006">
    <property type="protein sequence ID" value="KAK3292814.1"/>
    <property type="molecule type" value="Genomic_DNA"/>
</dbReference>